<feature type="chain" id="PRO_5045137307" evidence="2">
    <location>
        <begin position="25"/>
        <end position="517"/>
    </location>
</feature>
<feature type="transmembrane region" description="Helical" evidence="1">
    <location>
        <begin position="432"/>
        <end position="457"/>
    </location>
</feature>
<dbReference type="PANTHER" id="PTHR43283">
    <property type="entry name" value="BETA-LACTAMASE-RELATED"/>
    <property type="match status" value="1"/>
</dbReference>
<evidence type="ECO:0000256" key="2">
    <source>
        <dbReference type="SAM" id="SignalP"/>
    </source>
</evidence>
<dbReference type="SUPFAM" id="SSF56601">
    <property type="entry name" value="beta-lactamase/transpeptidase-like"/>
    <property type="match status" value="1"/>
</dbReference>
<keyword evidence="1" id="KW-0472">Membrane</keyword>
<dbReference type="EMBL" id="JAZGQL010000020">
    <property type="protein sequence ID" value="MEE6309949.1"/>
    <property type="molecule type" value="Genomic_DNA"/>
</dbReference>
<keyword evidence="4" id="KW-0378">Hydrolase</keyword>
<evidence type="ECO:0000259" key="3">
    <source>
        <dbReference type="Pfam" id="PF00144"/>
    </source>
</evidence>
<feature type="transmembrane region" description="Helical" evidence="1">
    <location>
        <begin position="477"/>
        <end position="502"/>
    </location>
</feature>
<dbReference type="PANTHER" id="PTHR43283:SF18">
    <property type="match status" value="1"/>
</dbReference>
<organism evidence="4 5">
    <name type="scientific">Plantactinospora veratri</name>
    <dbReference type="NCBI Taxonomy" id="1436122"/>
    <lineage>
        <taxon>Bacteria</taxon>
        <taxon>Bacillati</taxon>
        <taxon>Actinomycetota</taxon>
        <taxon>Actinomycetes</taxon>
        <taxon>Micromonosporales</taxon>
        <taxon>Micromonosporaceae</taxon>
        <taxon>Plantactinospora</taxon>
    </lineage>
</organism>
<feature type="signal peptide" evidence="2">
    <location>
        <begin position="1"/>
        <end position="24"/>
    </location>
</feature>
<gene>
    <name evidence="4" type="ORF">V1634_24235</name>
</gene>
<evidence type="ECO:0000313" key="5">
    <source>
        <dbReference type="Proteomes" id="UP001339911"/>
    </source>
</evidence>
<dbReference type="GO" id="GO:0016787">
    <property type="term" value="F:hydrolase activity"/>
    <property type="evidence" value="ECO:0007669"/>
    <property type="project" value="UniProtKB-KW"/>
</dbReference>
<keyword evidence="5" id="KW-1185">Reference proteome</keyword>
<feature type="transmembrane region" description="Helical" evidence="1">
    <location>
        <begin position="397"/>
        <end position="420"/>
    </location>
</feature>
<dbReference type="InterPro" id="IPR001466">
    <property type="entry name" value="Beta-lactam-related"/>
</dbReference>
<dbReference type="InterPro" id="IPR050789">
    <property type="entry name" value="Diverse_Enzym_Activities"/>
</dbReference>
<keyword evidence="2" id="KW-0732">Signal</keyword>
<keyword evidence="1" id="KW-0812">Transmembrane</keyword>
<dbReference type="Proteomes" id="UP001339911">
    <property type="component" value="Unassembled WGS sequence"/>
</dbReference>
<dbReference type="InterPro" id="IPR012338">
    <property type="entry name" value="Beta-lactam/transpept-like"/>
</dbReference>
<name>A0ABU7SJ04_9ACTN</name>
<evidence type="ECO:0000313" key="4">
    <source>
        <dbReference type="EMBL" id="MEE6309949.1"/>
    </source>
</evidence>
<proteinExistence type="predicted"/>
<dbReference type="Gene3D" id="3.40.710.10">
    <property type="entry name" value="DD-peptidase/beta-lactamase superfamily"/>
    <property type="match status" value="1"/>
</dbReference>
<sequence length="517" mass="53269">MGSSLRHTVRAVLAAVLALPAAVAAGTGSAAAVPAPDELARVESYLREYMSEVRTPGLAYAVVRGDRVVGQGTWGVDGDGNPITAHTPFVLGSVTKSFTALAVMQLVEAGRVELDAPVRRYVPWLRLADDPVAARITVRQLLIQTSGLPQVAAMGLTDRYDNTPGALARAVRDLAAVRPTAEPGGVHQYSDANYMILGVLVEEVTGESYGGYLRRHVLDPLGMVDSAATGAEAEAVGVPPGHRYYLGRPRRFDPGFDGSGVTYGFLAASLTDVTRYAMAQLAGGRYSGRAVLSPQGVAQLHTGQVPTGGGGRYAMGWRDGTLGGPAERVVWHAGATANSFGHIVLVPGSDLAVVVLANIYSLAMDGPLVSAAFNVARILGGAEPEAGAAKDPTFTRLLAGLGVVAVLLLGLLAWSVLRLLRRPAGAAGSRRRILAGAAGWVAGCAGLAVGVTWAIPAAWDGAGLTQVRLFAPDVGDAIVAVAVLAGLLALARVGVAAVALAGRRPVPQTRPRYEAAG</sequence>
<dbReference type="Pfam" id="PF00144">
    <property type="entry name" value="Beta-lactamase"/>
    <property type="match status" value="1"/>
</dbReference>
<dbReference type="EC" id="3.1.1.103" evidence="4"/>
<evidence type="ECO:0000256" key="1">
    <source>
        <dbReference type="SAM" id="Phobius"/>
    </source>
</evidence>
<protein>
    <submittedName>
        <fullName evidence="4">Serine hydrolase domain-containing protein</fullName>
        <ecNumber evidence="4">3.1.1.103</ecNumber>
    </submittedName>
</protein>
<keyword evidence="1" id="KW-1133">Transmembrane helix</keyword>
<accession>A0ABU7SJ04</accession>
<dbReference type="RefSeq" id="WP_331210184.1">
    <property type="nucleotide sequence ID" value="NZ_JAZGQL010000020.1"/>
</dbReference>
<feature type="domain" description="Beta-lactamase-related" evidence="3">
    <location>
        <begin position="43"/>
        <end position="361"/>
    </location>
</feature>
<reference evidence="4 5" key="1">
    <citation type="submission" date="2024-01" db="EMBL/GenBank/DDBJ databases">
        <title>Genome insights into Plantactinospora veratri sp. nov.</title>
        <authorList>
            <person name="Wang L."/>
        </authorList>
    </citation>
    <scope>NUCLEOTIDE SEQUENCE [LARGE SCALE GENOMIC DNA]</scope>
    <source>
        <strain evidence="4 5">NEAU-FHS4</strain>
    </source>
</reference>
<comment type="caution">
    <text evidence="4">The sequence shown here is derived from an EMBL/GenBank/DDBJ whole genome shotgun (WGS) entry which is preliminary data.</text>
</comment>